<accession>A0A7N9ICQ9</accession>
<evidence type="ECO:0000313" key="2">
    <source>
        <dbReference type="Proteomes" id="UP000233100"/>
    </source>
</evidence>
<proteinExistence type="predicted"/>
<name>A0A7N9ICQ9_MACFA</name>
<sequence>MDLNRHFFKNDIKIANRYMKMCPTSLFIRKMQIKITMRYYVIPIRIVIIKKTRDNKCRQGCREKRILVHCWWECRLVQPLWKTVWRFLQKLKIELPYDPEIPLLGIYQKKMKSPSPEDSCTPMFIVALFRIVKIIEII</sequence>
<dbReference type="Ensembl" id="ENSMFAT00000092028.1">
    <property type="protein sequence ID" value="ENSMFAP00000053913.1"/>
    <property type="gene ID" value="ENSMFAG00000054919.1"/>
</dbReference>
<dbReference type="GeneTree" id="ENSGT01150000286916"/>
<reference evidence="1" key="2">
    <citation type="submission" date="2025-08" db="UniProtKB">
        <authorList>
            <consortium name="Ensembl"/>
        </authorList>
    </citation>
    <scope>IDENTIFICATION</scope>
</reference>
<reference evidence="1 2" key="1">
    <citation type="submission" date="2013-03" db="EMBL/GenBank/DDBJ databases">
        <authorList>
            <person name="Warren W."/>
            <person name="Wilson R.K."/>
        </authorList>
    </citation>
    <scope>NUCLEOTIDE SEQUENCE</scope>
</reference>
<dbReference type="AlphaFoldDB" id="A0A7N9ICQ9"/>
<protein>
    <submittedName>
        <fullName evidence="1">Uncharacterized protein</fullName>
    </submittedName>
</protein>
<keyword evidence="2" id="KW-1185">Reference proteome</keyword>
<reference evidence="1" key="3">
    <citation type="submission" date="2025-09" db="UniProtKB">
        <authorList>
            <consortium name="Ensembl"/>
        </authorList>
    </citation>
    <scope>IDENTIFICATION</scope>
</reference>
<organism evidence="1 2">
    <name type="scientific">Macaca fascicularis</name>
    <name type="common">Crab-eating macaque</name>
    <name type="synonym">Cynomolgus monkey</name>
    <dbReference type="NCBI Taxonomy" id="9541"/>
    <lineage>
        <taxon>Eukaryota</taxon>
        <taxon>Metazoa</taxon>
        <taxon>Chordata</taxon>
        <taxon>Craniata</taxon>
        <taxon>Vertebrata</taxon>
        <taxon>Euteleostomi</taxon>
        <taxon>Mammalia</taxon>
        <taxon>Eutheria</taxon>
        <taxon>Euarchontoglires</taxon>
        <taxon>Primates</taxon>
        <taxon>Haplorrhini</taxon>
        <taxon>Catarrhini</taxon>
        <taxon>Cercopithecidae</taxon>
        <taxon>Cercopithecinae</taxon>
        <taxon>Macaca</taxon>
    </lineage>
</organism>
<evidence type="ECO:0000313" key="1">
    <source>
        <dbReference type="Ensembl" id="ENSMFAP00000053913.1"/>
    </source>
</evidence>
<dbReference type="Proteomes" id="UP000233100">
    <property type="component" value="Chromosome 2"/>
</dbReference>